<organism evidence="4 5">
    <name type="scientific">Thermocrispum agreste</name>
    <dbReference type="NCBI Taxonomy" id="37925"/>
    <lineage>
        <taxon>Bacteria</taxon>
        <taxon>Bacillati</taxon>
        <taxon>Actinomycetota</taxon>
        <taxon>Actinomycetes</taxon>
        <taxon>Pseudonocardiales</taxon>
        <taxon>Pseudonocardiaceae</taxon>
        <taxon>Thermocrispum</taxon>
    </lineage>
</organism>
<feature type="compositionally biased region" description="Low complexity" evidence="1">
    <location>
        <begin position="742"/>
        <end position="774"/>
    </location>
</feature>
<gene>
    <name evidence="4" type="ORF">DIU77_010450</name>
</gene>
<dbReference type="Pfam" id="PF14021">
    <property type="entry name" value="TNT"/>
    <property type="match status" value="1"/>
</dbReference>
<feature type="domain" description="Outer membrane channel protein CpnT-like N-terminal" evidence="3">
    <location>
        <begin position="16"/>
        <end position="129"/>
    </location>
</feature>
<feature type="compositionally biased region" description="Basic and acidic residues" evidence="1">
    <location>
        <begin position="303"/>
        <end position="326"/>
    </location>
</feature>
<dbReference type="AlphaFoldDB" id="A0ABD6FFD4"/>
<evidence type="ECO:0000313" key="4">
    <source>
        <dbReference type="EMBL" id="MFO7192648.1"/>
    </source>
</evidence>
<name>A0ABD6FFD4_9PSEU</name>
<feature type="compositionally biased region" description="Gly residues" evidence="1">
    <location>
        <begin position="424"/>
        <end position="434"/>
    </location>
</feature>
<dbReference type="EMBL" id="QGUI02000116">
    <property type="protein sequence ID" value="MFO7192648.1"/>
    <property type="molecule type" value="Genomic_DNA"/>
</dbReference>
<dbReference type="InterPro" id="IPR053024">
    <property type="entry name" value="Fungal_surface_NADase"/>
</dbReference>
<feature type="region of interest" description="Disordered" evidence="1">
    <location>
        <begin position="740"/>
        <end position="792"/>
    </location>
</feature>
<dbReference type="InterPro" id="IPR025331">
    <property type="entry name" value="TNT"/>
</dbReference>
<dbReference type="Proteomes" id="UP000249324">
    <property type="component" value="Unassembled WGS sequence"/>
</dbReference>
<proteinExistence type="predicted"/>
<feature type="domain" description="TNT" evidence="2">
    <location>
        <begin position="650"/>
        <end position="735"/>
    </location>
</feature>
<feature type="compositionally biased region" description="Low complexity" evidence="1">
    <location>
        <begin position="402"/>
        <end position="422"/>
    </location>
</feature>
<comment type="caution">
    <text evidence="4">The sequence shown here is derived from an EMBL/GenBank/DDBJ whole genome shotgun (WGS) entry which is preliminary data.</text>
</comment>
<accession>A0ABD6FFD4</accession>
<protein>
    <submittedName>
        <fullName evidence="4">TNT domain-containing protein</fullName>
    </submittedName>
</protein>
<dbReference type="InterPro" id="IPR057746">
    <property type="entry name" value="CpnT-like_N"/>
</dbReference>
<feature type="compositionally biased region" description="Pro residues" evidence="1">
    <location>
        <begin position="382"/>
        <end position="396"/>
    </location>
</feature>
<dbReference type="Pfam" id="PF25547">
    <property type="entry name" value="WXG100_2"/>
    <property type="match status" value="1"/>
</dbReference>
<evidence type="ECO:0000259" key="3">
    <source>
        <dbReference type="Pfam" id="PF25547"/>
    </source>
</evidence>
<dbReference type="PANTHER" id="PTHR42059:SF1">
    <property type="entry name" value="TNT DOMAIN-CONTAINING PROTEIN"/>
    <property type="match status" value="1"/>
</dbReference>
<reference evidence="4 5" key="1">
    <citation type="journal article" date="2021" name="BMC Genomics">
        <title>Genome-resolved metagenome and metatranscriptome analyses of thermophilic composting reveal key bacterial players and their metabolic interactions.</title>
        <authorList>
            <person name="Braga L.P.P."/>
            <person name="Pereira R.V."/>
            <person name="Martins L.F."/>
            <person name="Moura L.M.S."/>
            <person name="Sanchez F.B."/>
            <person name="Patane J.S.L."/>
            <person name="da Silva A.M."/>
            <person name="Setubal J.C."/>
        </authorList>
    </citation>
    <scope>NUCLEOTIDE SEQUENCE [LARGE SCALE GENOMIC DNA]</scope>
    <source>
        <strain evidence="4">ZC4RG45</strain>
    </source>
</reference>
<feature type="compositionally biased region" description="Pro residues" evidence="1">
    <location>
        <begin position="498"/>
        <end position="510"/>
    </location>
</feature>
<feature type="region of interest" description="Disordered" evidence="1">
    <location>
        <begin position="303"/>
        <end position="518"/>
    </location>
</feature>
<evidence type="ECO:0000259" key="2">
    <source>
        <dbReference type="Pfam" id="PF14021"/>
    </source>
</evidence>
<sequence>MGIELPAELAGIARRVGAHWPEADEDAMQKQADAWREAARGLRSLASEADATAAAAVASMTGEAAEQAARAWSEFVAPDAGLLTGTARAAEQAADRLEHAARQVGAAKVEIIRQLADAARTEEAAAAAADGGHPEALLTVRNLHTAVAANVTAITESLAGAVADTAREVDASPVLDPLTGSRGPGSLLAAVSGVPDVVSGSLDAVDRTADRWTDEATDALDELADFDDGPLGLVRDRVPDVAGQVADVSERAVDVRDRLSDVPASVDEVADRVREAPDRIGDVHDRVAGRVADVLHGREVVDAGERAVPDDVVSRDDAGGGHEPSHGVEPGGGDVPTPPMGNQVPAWMSAPTPPMGFTAPHPHQGPPGQTSLAGFVEGVSAPGPPLVPPAGGPPQPAGGFGSAPVTGLGGPPLAAPGAAPPAGGYPGVVGGTPGQPGQQPHPAQPPGRPPGGGARAADGNVANRPAPPPAGWQGPITGRPVAPNVPATGLKSGVVQPQPEPHPRPGPPQEQPAYGTPRKDRASIVALFRVHMFPLGHLPVASSKPSRQLPPRRHDPDEFLSRFPPYDHPRSSVFDDAEVLPERAVPSPGLPWEHPALTALFERYDPLAGMDSDEWQRRYLVADREPPEYAWPPAEACPEGCHEPGEAVMLGEGTVIDRFGTPRGRVFHPGGTAYRLRSLPPPGPDTRYRRYRVLRPMPVWRGTVAPWFGQPGGAERLRAVYPADDLVVLGYLREITDELTGDDTGQATGAGAAGQAGDRVEASGAASEAAAADTGAGGGSGQAPAEQTEGTR</sequence>
<dbReference type="PANTHER" id="PTHR42059">
    <property type="entry name" value="TNT DOMAIN-CONTAINING PROTEIN"/>
    <property type="match status" value="1"/>
</dbReference>
<evidence type="ECO:0000256" key="1">
    <source>
        <dbReference type="SAM" id="MobiDB-lite"/>
    </source>
</evidence>
<evidence type="ECO:0000313" key="5">
    <source>
        <dbReference type="Proteomes" id="UP000249324"/>
    </source>
</evidence>